<gene>
    <name evidence="2" type="ORF">EYF80_021243</name>
</gene>
<evidence type="ECO:0000313" key="2">
    <source>
        <dbReference type="EMBL" id="TNN68597.1"/>
    </source>
</evidence>
<evidence type="ECO:0000256" key="1">
    <source>
        <dbReference type="SAM" id="MobiDB-lite"/>
    </source>
</evidence>
<proteinExistence type="predicted"/>
<accession>A0A4Z2HSB6</accession>
<dbReference type="EMBL" id="SRLO01000188">
    <property type="protein sequence ID" value="TNN68597.1"/>
    <property type="molecule type" value="Genomic_DNA"/>
</dbReference>
<dbReference type="AlphaFoldDB" id="A0A4Z2HSB6"/>
<protein>
    <submittedName>
        <fullName evidence="2">Uncharacterized protein</fullName>
    </submittedName>
</protein>
<feature type="compositionally biased region" description="Basic and acidic residues" evidence="1">
    <location>
        <begin position="37"/>
        <end position="55"/>
    </location>
</feature>
<dbReference type="Proteomes" id="UP000314294">
    <property type="component" value="Unassembled WGS sequence"/>
</dbReference>
<evidence type="ECO:0000313" key="3">
    <source>
        <dbReference type="Proteomes" id="UP000314294"/>
    </source>
</evidence>
<feature type="region of interest" description="Disordered" evidence="1">
    <location>
        <begin position="1"/>
        <end position="96"/>
    </location>
</feature>
<name>A0A4Z2HSB6_9TELE</name>
<reference evidence="2 3" key="1">
    <citation type="submission" date="2019-03" db="EMBL/GenBank/DDBJ databases">
        <title>First draft genome of Liparis tanakae, snailfish: a comprehensive survey of snailfish specific genes.</title>
        <authorList>
            <person name="Kim W."/>
            <person name="Song I."/>
            <person name="Jeong J.-H."/>
            <person name="Kim D."/>
            <person name="Kim S."/>
            <person name="Ryu S."/>
            <person name="Song J.Y."/>
            <person name="Lee S.K."/>
        </authorList>
    </citation>
    <scope>NUCLEOTIDE SEQUENCE [LARGE SCALE GENOMIC DNA]</scope>
    <source>
        <tissue evidence="2">Muscle</tissue>
    </source>
</reference>
<sequence length="121" mass="13570">MAPGILGSLSDTPQAKGHPDSGGARYDFSRPSPWQQYEERKAPVGVPAKDEEKAVSQKTESGAKCLVNRPLQSHEGDNLRQPFIKRPSGRRTRDAVRMRSRDLITPWLRVHQRAGSRELRA</sequence>
<comment type="caution">
    <text evidence="2">The sequence shown here is derived from an EMBL/GenBank/DDBJ whole genome shotgun (WGS) entry which is preliminary data.</text>
</comment>
<organism evidence="2 3">
    <name type="scientific">Liparis tanakae</name>
    <name type="common">Tanaka's snailfish</name>
    <dbReference type="NCBI Taxonomy" id="230148"/>
    <lineage>
        <taxon>Eukaryota</taxon>
        <taxon>Metazoa</taxon>
        <taxon>Chordata</taxon>
        <taxon>Craniata</taxon>
        <taxon>Vertebrata</taxon>
        <taxon>Euteleostomi</taxon>
        <taxon>Actinopterygii</taxon>
        <taxon>Neopterygii</taxon>
        <taxon>Teleostei</taxon>
        <taxon>Neoteleostei</taxon>
        <taxon>Acanthomorphata</taxon>
        <taxon>Eupercaria</taxon>
        <taxon>Perciformes</taxon>
        <taxon>Cottioidei</taxon>
        <taxon>Cottales</taxon>
        <taxon>Liparidae</taxon>
        <taxon>Liparis</taxon>
    </lineage>
</organism>
<keyword evidence="3" id="KW-1185">Reference proteome</keyword>